<dbReference type="EMBL" id="PVMZ01000003">
    <property type="protein sequence ID" value="PRX23667.1"/>
    <property type="molecule type" value="Genomic_DNA"/>
</dbReference>
<sequence>MAKNIGGGRALRVCDLCGGVDDHPRHVLAGGDPDAFPRPTPEAVRLVLEAAPADEADRLLSDLLDTGTSDRHMDCCRAAGCPDGSCNTVTAGAEELRGADLLNHLMKEA</sequence>
<organism evidence="1 2">
    <name type="scientific">Actinoplanes italicus</name>
    <dbReference type="NCBI Taxonomy" id="113567"/>
    <lineage>
        <taxon>Bacteria</taxon>
        <taxon>Bacillati</taxon>
        <taxon>Actinomycetota</taxon>
        <taxon>Actinomycetes</taxon>
        <taxon>Micromonosporales</taxon>
        <taxon>Micromonosporaceae</taxon>
        <taxon>Actinoplanes</taxon>
    </lineage>
</organism>
<protein>
    <submittedName>
        <fullName evidence="1">Uncharacterized protein</fullName>
    </submittedName>
</protein>
<dbReference type="Proteomes" id="UP000239415">
    <property type="component" value="Unassembled WGS sequence"/>
</dbReference>
<dbReference type="OrthoDB" id="5225308at2"/>
<evidence type="ECO:0000313" key="1">
    <source>
        <dbReference type="EMBL" id="PRX23667.1"/>
    </source>
</evidence>
<accession>A0A2T0KJH0</accession>
<evidence type="ECO:0000313" key="2">
    <source>
        <dbReference type="Proteomes" id="UP000239415"/>
    </source>
</evidence>
<keyword evidence="2" id="KW-1185">Reference proteome</keyword>
<dbReference type="AlphaFoldDB" id="A0A2T0KJH0"/>
<proteinExistence type="predicted"/>
<comment type="caution">
    <text evidence="1">The sequence shown here is derived from an EMBL/GenBank/DDBJ whole genome shotgun (WGS) entry which is preliminary data.</text>
</comment>
<name>A0A2T0KJH0_9ACTN</name>
<gene>
    <name evidence="1" type="ORF">CLV67_103416</name>
</gene>
<reference evidence="1 2" key="1">
    <citation type="submission" date="2018-03" db="EMBL/GenBank/DDBJ databases">
        <title>Genomic Encyclopedia of Archaeal and Bacterial Type Strains, Phase II (KMG-II): from individual species to whole genera.</title>
        <authorList>
            <person name="Goeker M."/>
        </authorList>
    </citation>
    <scope>NUCLEOTIDE SEQUENCE [LARGE SCALE GENOMIC DNA]</scope>
    <source>
        <strain evidence="1 2">DSM 43146</strain>
    </source>
</reference>
<dbReference type="RefSeq" id="WP_106316833.1">
    <property type="nucleotide sequence ID" value="NZ_BOMO01000042.1"/>
</dbReference>